<gene>
    <name evidence="1" type="ORF">WM2015_2038</name>
</gene>
<keyword evidence="2" id="KW-1185">Reference proteome</keyword>
<dbReference type="AlphaFoldDB" id="A0A0K0XXJ2"/>
<protein>
    <submittedName>
        <fullName evidence="1">Uncharacterized protein</fullName>
    </submittedName>
</protein>
<proteinExistence type="predicted"/>
<dbReference type="SUPFAM" id="SSF140804">
    <property type="entry name" value="YidB-like"/>
    <property type="match status" value="1"/>
</dbReference>
<evidence type="ECO:0000313" key="2">
    <source>
        <dbReference type="Proteomes" id="UP000066624"/>
    </source>
</evidence>
<evidence type="ECO:0000313" key="1">
    <source>
        <dbReference type="EMBL" id="AKS42403.1"/>
    </source>
</evidence>
<dbReference type="InterPro" id="IPR027405">
    <property type="entry name" value="YidB-like"/>
</dbReference>
<name>A0A0K0XXJ2_9GAMM</name>
<sequence>MTDLLKTLSQHFDQDAIQAMSRQIGASTEQTHGAINAALPVLVGMLARNNRSEDGGQALARAVERDHDGSILDQLQGFFSSGETSMGERILGHVLGSRQTTAEAGLAERTGLSGGQIHQLLALLAPVVMGALGRQSGGRSGGLGDLLEGSMGELLQGRGGEAGASVLGDLLGGKDRDLGGLARAGSSLLGGLFRK</sequence>
<dbReference type="PATRIC" id="fig|1579979.3.peg.2083"/>
<dbReference type="RefSeq" id="WP_049725968.1">
    <property type="nucleotide sequence ID" value="NZ_CP012154.1"/>
</dbReference>
<reference evidence="1 2" key="1">
    <citation type="submission" date="2015-07" db="EMBL/GenBank/DDBJ databases">
        <authorList>
            <person name="Noorani M."/>
        </authorList>
    </citation>
    <scope>NUCLEOTIDE SEQUENCE [LARGE SCALE GENOMIC DNA]</scope>
    <source>
        <strain evidence="1 2">KCTC 42284</strain>
    </source>
</reference>
<dbReference type="STRING" id="1579979.WM2015_2038"/>
<dbReference type="EMBL" id="CP012154">
    <property type="protein sequence ID" value="AKS42403.1"/>
    <property type="molecule type" value="Genomic_DNA"/>
</dbReference>
<dbReference type="Proteomes" id="UP000066624">
    <property type="component" value="Chromosome"/>
</dbReference>
<dbReference type="Pfam" id="PF06078">
    <property type="entry name" value="DUF937"/>
    <property type="match status" value="1"/>
</dbReference>
<dbReference type="KEGG" id="wma:WM2015_2038"/>
<dbReference type="OrthoDB" id="6197566at2"/>
<accession>A0A0K0XXJ2</accession>
<organism evidence="1 2">
    <name type="scientific">Wenzhouxiangella marina</name>
    <dbReference type="NCBI Taxonomy" id="1579979"/>
    <lineage>
        <taxon>Bacteria</taxon>
        <taxon>Pseudomonadati</taxon>
        <taxon>Pseudomonadota</taxon>
        <taxon>Gammaproteobacteria</taxon>
        <taxon>Chromatiales</taxon>
        <taxon>Wenzhouxiangellaceae</taxon>
        <taxon>Wenzhouxiangella</taxon>
    </lineage>
</organism>
<dbReference type="InterPro" id="IPR009282">
    <property type="entry name" value="DUF937"/>
</dbReference>